<evidence type="ECO:0000313" key="2">
    <source>
        <dbReference type="EMBL" id="BCK82843.1"/>
    </source>
</evidence>
<reference evidence="2" key="1">
    <citation type="submission" date="2020-09" db="EMBL/GenBank/DDBJ databases">
        <title>New species isolated from human feces.</title>
        <authorList>
            <person name="Kitahara M."/>
            <person name="Shigeno Y."/>
            <person name="Shime M."/>
            <person name="Matsumoto Y."/>
            <person name="Nakamura S."/>
            <person name="Motooka D."/>
            <person name="Fukuoka S."/>
            <person name="Nishikawa H."/>
            <person name="Benno Y."/>
        </authorList>
    </citation>
    <scope>NUCLEOTIDE SEQUENCE</scope>
    <source>
        <strain evidence="2">MM59</strain>
    </source>
</reference>
<protein>
    <submittedName>
        <fullName evidence="2">Uncharacterized protein</fullName>
    </submittedName>
</protein>
<evidence type="ECO:0000313" key="3">
    <source>
        <dbReference type="Proteomes" id="UP000679848"/>
    </source>
</evidence>
<name>A0A810QE56_9FIRM</name>
<gene>
    <name evidence="2" type="ORF">MM59RIKEN_01620</name>
</gene>
<dbReference type="EMBL" id="AP023420">
    <property type="protein sequence ID" value="BCK82843.1"/>
    <property type="molecule type" value="Genomic_DNA"/>
</dbReference>
<dbReference type="KEGG" id="pfaa:MM59RIKEN_01620"/>
<keyword evidence="1" id="KW-1133">Transmembrane helix</keyword>
<accession>A0A810QE56</accession>
<sequence>MKTAARWAAAALALPVEIIAICTLHLGNGAWFLERNVCTITEEDGGLPQWMTQTTEVPDRSARM</sequence>
<organism evidence="2 3">
    <name type="scientific">Pusillibacter faecalis</name>
    <dbReference type="NCBI Taxonomy" id="2714358"/>
    <lineage>
        <taxon>Bacteria</taxon>
        <taxon>Bacillati</taxon>
        <taxon>Bacillota</taxon>
        <taxon>Clostridia</taxon>
        <taxon>Eubacteriales</taxon>
        <taxon>Oscillospiraceae</taxon>
        <taxon>Pusillibacter</taxon>
    </lineage>
</organism>
<proteinExistence type="predicted"/>
<evidence type="ECO:0000256" key="1">
    <source>
        <dbReference type="SAM" id="Phobius"/>
    </source>
</evidence>
<dbReference type="Proteomes" id="UP000679848">
    <property type="component" value="Chromosome"/>
</dbReference>
<keyword evidence="1" id="KW-0812">Transmembrane</keyword>
<dbReference type="AlphaFoldDB" id="A0A810QE56"/>
<feature type="transmembrane region" description="Helical" evidence="1">
    <location>
        <begin position="7"/>
        <end position="26"/>
    </location>
</feature>
<keyword evidence="1" id="KW-0472">Membrane</keyword>
<keyword evidence="3" id="KW-1185">Reference proteome</keyword>